<dbReference type="Gene3D" id="2.40.160.50">
    <property type="entry name" value="membrane protein fhac: a member of the omp85/tpsb transporter family"/>
    <property type="match status" value="1"/>
</dbReference>
<evidence type="ECO:0000313" key="4">
    <source>
        <dbReference type="EMBL" id="WCT11841.1"/>
    </source>
</evidence>
<evidence type="ECO:0000256" key="2">
    <source>
        <dbReference type="ARBA" id="ARBA00023136"/>
    </source>
</evidence>
<dbReference type="RefSeq" id="WP_273630031.1">
    <property type="nucleotide sequence ID" value="NZ_CP117167.1"/>
</dbReference>
<dbReference type="Proteomes" id="UP001216139">
    <property type="component" value="Chromosome"/>
</dbReference>
<dbReference type="InterPro" id="IPR000184">
    <property type="entry name" value="Bac_surfAg_D15"/>
</dbReference>
<protein>
    <submittedName>
        <fullName evidence="4">BamA/TamA family outer membrane protein</fullName>
    </submittedName>
</protein>
<dbReference type="Pfam" id="PF01103">
    <property type="entry name" value="Omp85"/>
    <property type="match status" value="1"/>
</dbReference>
<keyword evidence="5" id="KW-1185">Reference proteome</keyword>
<dbReference type="EMBL" id="CP117167">
    <property type="protein sequence ID" value="WCT11841.1"/>
    <property type="molecule type" value="Genomic_DNA"/>
</dbReference>
<organism evidence="4 5">
    <name type="scientific">Mucilaginibacter jinjuensis</name>
    <dbReference type="NCBI Taxonomy" id="1176721"/>
    <lineage>
        <taxon>Bacteria</taxon>
        <taxon>Pseudomonadati</taxon>
        <taxon>Bacteroidota</taxon>
        <taxon>Sphingobacteriia</taxon>
        <taxon>Sphingobacteriales</taxon>
        <taxon>Sphingobacteriaceae</taxon>
        <taxon>Mucilaginibacter</taxon>
    </lineage>
</organism>
<feature type="domain" description="Bacterial surface antigen (D15)" evidence="3">
    <location>
        <begin position="544"/>
        <end position="824"/>
    </location>
</feature>
<evidence type="ECO:0000259" key="3">
    <source>
        <dbReference type="Pfam" id="PF01103"/>
    </source>
</evidence>
<gene>
    <name evidence="4" type="ORF">PQO05_24215</name>
</gene>
<keyword evidence="2" id="KW-0472">Membrane</keyword>
<comment type="subcellular location">
    <subcellularLocation>
        <location evidence="1">Membrane</location>
    </subcellularLocation>
</comment>
<evidence type="ECO:0000256" key="1">
    <source>
        <dbReference type="ARBA" id="ARBA00004370"/>
    </source>
</evidence>
<evidence type="ECO:0000313" key="5">
    <source>
        <dbReference type="Proteomes" id="UP001216139"/>
    </source>
</evidence>
<proteinExistence type="predicted"/>
<sequence length="861" mass="97583">MYLNKTLRIFSVCFALLIYCGIITASAQVIKGDSIKVAVAPEYDSVSNFHRTLFGENYRKLWATPVTMKVFYLEKEKGGLTVVGKGGGKQTQSLQLKDKQGNEWRLRTVQKYPDRALPPDLRKTIVKDILQDEVSTSHPFSALIVPPLAQALGIPHSEPQIVYVADDPGLGKYRKDYANKVFLFEDRDPLDVDKSDNTEKAEKKLEADNDNRVEQKLVLRARLLDIVIGDWDRHEDQWRWVHDKGDTGIVYTPIPRDRDKVFYTTSGIFPWVLAHQYLKSQLQPYAGDIRDVPGWNFNARYFDRYFLTSLSEDDWKEQIADVQRLLTDSLIASAMKRMPDNIYRMSAPQLIPALEARRNNLLKIGLTYYNFLADHVDIPATNKMERFDVDEQAGGKVEVTIHKIKKSGDTAQVIYHRIFDPSVTKEIRLYGLGGKDVFNVTGTEPSPIKVRMIGGDGVDSFYVDKKLNNRNDLYVYDRSDEKNSLPPRAYAKIRTAKDTLVNSFDRTAFKYNNTSPIVLANYSTDEGIILIGGMLFEKQGFRKEPYAYRQTVVLGYSLGRQSFMINYNGDFKKAIGNSDLNVAISSKGPHNIANFFGIGNNTVFNKDDNHGIEYYRNHYNYINIDTRLFHTYNNWQVSGGIAGQIYYASESDNVNHFLGTYSQQNPDQNNYSSKLFAGAVVGLRYDTRNSITNPSSGVYWNTNVTTLTGVANANNTFSSVLSEFNTYFTPFGDSTFIVANRVGGGTIIGHALFFQDMRLGGPQNLRGLHTNRYTGRTMAYDNFEIRMKLFNFNSYLLPGTVGLLGFNDIGRVWEPGEKSDEWHDGYGGGIFIIPARAFTFSAVMGFSKDGALPYLNFGFRF</sequence>
<accession>A0ABY7T7L7</accession>
<name>A0ABY7T7L7_9SPHI</name>
<reference evidence="4 5" key="1">
    <citation type="submission" date="2023-02" db="EMBL/GenBank/DDBJ databases">
        <title>Genome sequence of Mucilaginibacter jinjuensis strain KACC 16571.</title>
        <authorList>
            <person name="Kim S."/>
            <person name="Heo J."/>
            <person name="Kwon S.-W."/>
        </authorList>
    </citation>
    <scope>NUCLEOTIDE SEQUENCE [LARGE SCALE GENOMIC DNA]</scope>
    <source>
        <strain evidence="4 5">KACC 16571</strain>
    </source>
</reference>